<gene>
    <name evidence="1" type="ORF">GGR21_002753</name>
</gene>
<accession>A0A840CLH3</accession>
<dbReference type="Proteomes" id="UP000555103">
    <property type="component" value="Unassembled WGS sequence"/>
</dbReference>
<dbReference type="EMBL" id="JACIEP010000009">
    <property type="protein sequence ID" value="MBB4036840.1"/>
    <property type="molecule type" value="Genomic_DNA"/>
</dbReference>
<evidence type="ECO:0000313" key="2">
    <source>
        <dbReference type="Proteomes" id="UP000555103"/>
    </source>
</evidence>
<name>A0A840CLH3_9BACT</name>
<evidence type="ECO:0000313" key="1">
    <source>
        <dbReference type="EMBL" id="MBB4036840.1"/>
    </source>
</evidence>
<organism evidence="1 2">
    <name type="scientific">Dysgonomonas hofstadii</name>
    <dbReference type="NCBI Taxonomy" id="637886"/>
    <lineage>
        <taxon>Bacteria</taxon>
        <taxon>Pseudomonadati</taxon>
        <taxon>Bacteroidota</taxon>
        <taxon>Bacteroidia</taxon>
        <taxon>Bacteroidales</taxon>
        <taxon>Dysgonomonadaceae</taxon>
        <taxon>Dysgonomonas</taxon>
    </lineage>
</organism>
<keyword evidence="2" id="KW-1185">Reference proteome</keyword>
<reference evidence="1 2" key="1">
    <citation type="submission" date="2020-08" db="EMBL/GenBank/DDBJ databases">
        <title>Genomic Encyclopedia of Type Strains, Phase IV (KMG-IV): sequencing the most valuable type-strain genomes for metagenomic binning, comparative biology and taxonomic classification.</title>
        <authorList>
            <person name="Goeker M."/>
        </authorList>
    </citation>
    <scope>NUCLEOTIDE SEQUENCE [LARGE SCALE GENOMIC DNA]</scope>
    <source>
        <strain evidence="1 2">DSM 104969</strain>
    </source>
</reference>
<dbReference type="AlphaFoldDB" id="A0A840CLH3"/>
<comment type="caution">
    <text evidence="1">The sequence shown here is derived from an EMBL/GenBank/DDBJ whole genome shotgun (WGS) entry which is preliminary data.</text>
</comment>
<protein>
    <submittedName>
        <fullName evidence="1">Uncharacterized protein</fullName>
    </submittedName>
</protein>
<sequence length="34" mass="3875">MKAKKSKVVLYLKKAVSTSRVKLLLWKESISTIP</sequence>
<proteinExistence type="predicted"/>